<dbReference type="Pfam" id="PF00171">
    <property type="entry name" value="Aldedh"/>
    <property type="match status" value="1"/>
</dbReference>
<dbReference type="Gene3D" id="3.40.605.10">
    <property type="entry name" value="Aldehyde Dehydrogenase, Chain A, domain 1"/>
    <property type="match status" value="1"/>
</dbReference>
<dbReference type="InterPro" id="IPR015590">
    <property type="entry name" value="Aldehyde_DH_dom"/>
</dbReference>
<protein>
    <submittedName>
        <fullName evidence="6">Aminobutyraldehyde dehydrogenase</fullName>
    </submittedName>
</protein>
<reference evidence="7" key="1">
    <citation type="submission" date="2016-10" db="EMBL/GenBank/DDBJ databases">
        <authorList>
            <person name="Varghese N."/>
            <person name="Submissions S."/>
        </authorList>
    </citation>
    <scope>NUCLEOTIDE SEQUENCE [LARGE SCALE GENOMIC DNA]</scope>
    <source>
        <strain evidence="7">CCM 7469</strain>
    </source>
</reference>
<dbReference type="FunFam" id="3.40.309.10:FF:000010">
    <property type="entry name" value="Gamma-aminobutyraldehyde dehydrogenase"/>
    <property type="match status" value="1"/>
</dbReference>
<proteinExistence type="inferred from homology"/>
<dbReference type="EMBL" id="FNDS01000011">
    <property type="protein sequence ID" value="SDI51822.1"/>
    <property type="molecule type" value="Genomic_DNA"/>
</dbReference>
<dbReference type="Gene3D" id="3.40.309.10">
    <property type="entry name" value="Aldehyde Dehydrogenase, Chain A, domain 2"/>
    <property type="match status" value="1"/>
</dbReference>
<dbReference type="PROSITE" id="PS00687">
    <property type="entry name" value="ALDEHYDE_DEHYDR_GLU"/>
    <property type="match status" value="1"/>
</dbReference>
<dbReference type="SUPFAM" id="SSF53720">
    <property type="entry name" value="ALDH-like"/>
    <property type="match status" value="1"/>
</dbReference>
<dbReference type="Proteomes" id="UP000199636">
    <property type="component" value="Unassembled WGS sequence"/>
</dbReference>
<organism evidence="6 7">
    <name type="scientific">Pseudomonas panipatensis</name>
    <dbReference type="NCBI Taxonomy" id="428992"/>
    <lineage>
        <taxon>Bacteria</taxon>
        <taxon>Pseudomonadati</taxon>
        <taxon>Pseudomonadota</taxon>
        <taxon>Gammaproteobacteria</taxon>
        <taxon>Pseudomonadales</taxon>
        <taxon>Pseudomonadaceae</taxon>
        <taxon>Pseudomonas</taxon>
    </lineage>
</organism>
<evidence type="ECO:0000313" key="6">
    <source>
        <dbReference type="EMBL" id="SDI51822.1"/>
    </source>
</evidence>
<dbReference type="InterPro" id="IPR016162">
    <property type="entry name" value="Ald_DH_N"/>
</dbReference>
<sequence length="476" mass="51091">MIYSEYLIDGELVRGQGDVERILAPADESVIHELADASPAQLDAAVDAAERAFPGWARTPPRQRGYLLLKLADRIEAAATELGTLESRNCGKPLQKAIGHEVPAVADVFRFFAGAARCLPGSAAGEYVAGSTSMIRRDPLGVVGLIAPWNYPLLMAAWKLAPALAAGNTVVFKPSELTPLSALYLARLCAEIFPRGVVNILSGRGASLGAQLSGHPKVRMVSVTGDIATGQAVVRAAAGNLKRTHLELGGKAPVLVFADADIPAAVSMLRTGGYYNAGQDCTAACRVYVAESVREQFLDALVQQVSTLHTGHPEDERSDFGPLISRRQQERVQGFVQRAAALPHSEVLVGGEIPDGPGFFFQPTVIAGVRQDDEIVQKEVFGPVVSVTSFDDEEQVLAWANDSEYGLSASVWTRDVKKALRTSAQLQYGCVWVNQHMTLATEMPHGGLRQSGYGKDLSLYGLEDYTSVRHIMISIA</sequence>
<dbReference type="InterPro" id="IPR015657">
    <property type="entry name" value="Aminobutyraldehyde_DH"/>
</dbReference>
<evidence type="ECO:0000256" key="2">
    <source>
        <dbReference type="ARBA" id="ARBA00023027"/>
    </source>
</evidence>
<dbReference type="InterPro" id="IPR016161">
    <property type="entry name" value="Ald_DH/histidinol_DH"/>
</dbReference>
<gene>
    <name evidence="6" type="ORF">SAMN05216272_11112</name>
</gene>
<comment type="similarity">
    <text evidence="4">Belongs to the aldehyde dehydrogenase family.</text>
</comment>
<keyword evidence="1 4" id="KW-0560">Oxidoreductase</keyword>
<dbReference type="PANTHER" id="PTHR11699">
    <property type="entry name" value="ALDEHYDE DEHYDROGENASE-RELATED"/>
    <property type="match status" value="1"/>
</dbReference>
<evidence type="ECO:0000259" key="5">
    <source>
        <dbReference type="Pfam" id="PF00171"/>
    </source>
</evidence>
<feature type="domain" description="Aldehyde dehydrogenase" evidence="5">
    <location>
        <begin position="21"/>
        <end position="471"/>
    </location>
</feature>
<evidence type="ECO:0000313" key="7">
    <source>
        <dbReference type="Proteomes" id="UP000199636"/>
    </source>
</evidence>
<name>A0A1G8L897_9PSED</name>
<dbReference type="NCBIfam" id="NF010000">
    <property type="entry name" value="PRK13473.1"/>
    <property type="match status" value="1"/>
</dbReference>
<keyword evidence="2" id="KW-0520">NAD</keyword>
<feature type="active site" evidence="3">
    <location>
        <position position="247"/>
    </location>
</feature>
<evidence type="ECO:0000256" key="1">
    <source>
        <dbReference type="ARBA" id="ARBA00023002"/>
    </source>
</evidence>
<dbReference type="AlphaFoldDB" id="A0A1G8L897"/>
<dbReference type="InterPro" id="IPR016163">
    <property type="entry name" value="Ald_DH_C"/>
</dbReference>
<accession>A0A1G8L897</accession>
<evidence type="ECO:0000256" key="3">
    <source>
        <dbReference type="PROSITE-ProRule" id="PRU10007"/>
    </source>
</evidence>
<evidence type="ECO:0000256" key="4">
    <source>
        <dbReference type="RuleBase" id="RU003345"/>
    </source>
</evidence>
<dbReference type="CDD" id="cd07092">
    <property type="entry name" value="ALDH_ABALDH-YdcW"/>
    <property type="match status" value="1"/>
</dbReference>
<dbReference type="GO" id="GO:0004030">
    <property type="term" value="F:aldehyde dehydrogenase [NAD(P)+] activity"/>
    <property type="evidence" value="ECO:0007669"/>
    <property type="project" value="UniProtKB-ARBA"/>
</dbReference>
<dbReference type="FunFam" id="3.40.605.10:FF:000001">
    <property type="entry name" value="Aldehyde dehydrogenase 1"/>
    <property type="match status" value="1"/>
</dbReference>
<keyword evidence="7" id="KW-1185">Reference proteome</keyword>
<dbReference type="STRING" id="428992.SAMN05216272_11112"/>
<dbReference type="InterPro" id="IPR029510">
    <property type="entry name" value="Ald_DH_CS_GLU"/>
</dbReference>